<keyword evidence="1" id="KW-0732">Signal</keyword>
<dbReference type="RefSeq" id="WP_046141917.1">
    <property type="nucleotide sequence ID" value="NZ_LAJG01000014.1"/>
</dbReference>
<evidence type="ECO:0000313" key="2">
    <source>
        <dbReference type="EMBL" id="KKB79847.1"/>
    </source>
</evidence>
<proteinExistence type="predicted"/>
<dbReference type="EMBL" id="LAJG01000014">
    <property type="protein sequence ID" value="KKB79847.1"/>
    <property type="molecule type" value="Genomic_DNA"/>
</dbReference>
<dbReference type="PATRIC" id="fig|361041.3.peg.301"/>
<keyword evidence="3" id="KW-1185">Reference proteome</keyword>
<reference evidence="2 3" key="1">
    <citation type="submission" date="2015-03" db="EMBL/GenBank/DDBJ databases">
        <authorList>
            <person name="Hassan Y.I."/>
            <person name="Lepp D."/>
            <person name="Zhou T."/>
        </authorList>
    </citation>
    <scope>NUCLEOTIDE SEQUENCE [LARGE SCALE GENOMIC DNA]</scope>
    <source>
        <strain evidence="2 3">GH2-10</strain>
    </source>
</reference>
<feature type="signal peptide" evidence="1">
    <location>
        <begin position="1"/>
        <end position="22"/>
    </location>
</feature>
<accession>A0A0F5LE11</accession>
<organism evidence="2 3">
    <name type="scientific">Devosia soli</name>
    <dbReference type="NCBI Taxonomy" id="361041"/>
    <lineage>
        <taxon>Bacteria</taxon>
        <taxon>Pseudomonadati</taxon>
        <taxon>Pseudomonadota</taxon>
        <taxon>Alphaproteobacteria</taxon>
        <taxon>Hyphomicrobiales</taxon>
        <taxon>Devosiaceae</taxon>
        <taxon>Devosia</taxon>
    </lineage>
</organism>
<name>A0A0F5LE11_9HYPH</name>
<dbReference type="OrthoDB" id="7949205at2"/>
<comment type="caution">
    <text evidence="2">The sequence shown here is derived from an EMBL/GenBank/DDBJ whole genome shotgun (WGS) entry which is preliminary data.</text>
</comment>
<dbReference type="Proteomes" id="UP000033514">
    <property type="component" value="Unassembled WGS sequence"/>
</dbReference>
<dbReference type="STRING" id="361041.VW35_04975"/>
<evidence type="ECO:0000256" key="1">
    <source>
        <dbReference type="SAM" id="SignalP"/>
    </source>
</evidence>
<dbReference type="AlphaFoldDB" id="A0A0F5LE11"/>
<protein>
    <submittedName>
        <fullName evidence="2">Uncharacterized protein</fullName>
    </submittedName>
</protein>
<gene>
    <name evidence="2" type="ORF">VW35_04975</name>
</gene>
<sequence>MRFPLACLAFLPVLLAPMSARAEFLSPTFETLAIEGIAMPDWISGVREGAYIGMCGGCEGGTMMLEVKVLDDDGTGDRVRSGETTAEKYTEIGKSNARSMGGEADYFGTKKVEYGPAVGFKTRAKTATGDFSSTYQLWSDGKQLLIRVYGKDQSMVDNVAEKAYSAAAPQTFR</sequence>
<evidence type="ECO:0000313" key="3">
    <source>
        <dbReference type="Proteomes" id="UP000033514"/>
    </source>
</evidence>
<feature type="chain" id="PRO_5002491832" evidence="1">
    <location>
        <begin position="23"/>
        <end position="173"/>
    </location>
</feature>